<evidence type="ECO:0000313" key="3">
    <source>
        <dbReference type="Proteomes" id="UP001214576"/>
    </source>
</evidence>
<feature type="compositionally biased region" description="Low complexity" evidence="1">
    <location>
        <begin position="110"/>
        <end position="119"/>
    </location>
</feature>
<comment type="caution">
    <text evidence="2">The sequence shown here is derived from an EMBL/GenBank/DDBJ whole genome shotgun (WGS) entry which is preliminary data.</text>
</comment>
<feature type="compositionally biased region" description="Low complexity" evidence="1">
    <location>
        <begin position="66"/>
        <end position="76"/>
    </location>
</feature>
<feature type="compositionally biased region" description="Low complexity" evidence="1">
    <location>
        <begin position="16"/>
        <end position="28"/>
    </location>
</feature>
<feature type="region of interest" description="Disordered" evidence="1">
    <location>
        <begin position="1"/>
        <end position="76"/>
    </location>
</feature>
<reference evidence="2" key="1">
    <citation type="submission" date="2022-03" db="EMBL/GenBank/DDBJ databases">
        <title>Genomic analyses of argali, domestic sheep and their hybrids provide insights into chromosomal evolution, heterosis and genetic basis of agronomic traits.</title>
        <authorList>
            <person name="Li M."/>
        </authorList>
    </citation>
    <scope>NUCLEOTIDE SEQUENCE</scope>
    <source>
        <strain evidence="2">CAU-MHL-2022a</strain>
        <tissue evidence="2">Skin</tissue>
    </source>
</reference>
<protein>
    <submittedName>
        <fullName evidence="2">Uncharacterized protein</fullName>
    </submittedName>
</protein>
<evidence type="ECO:0000313" key="2">
    <source>
        <dbReference type="EMBL" id="KAI4543800.1"/>
    </source>
</evidence>
<name>A0AAD4UHI3_OVIAM</name>
<accession>A0AAD4UHI3</accession>
<gene>
    <name evidence="2" type="ORF">MG293_006594</name>
</gene>
<sequence length="219" mass="23183">MREESGEWDGGGGSGVNASSSRPVTSSGSRRHLRSGILPFGRRRRLSFPPPEPGQFLSVDGDGPNRSAASRPSRPFSRPLSFASFPWRSVGGASGPRACAASGWPSPGQRGAARGASSEEGGDSVRAESRLAGVAALPSLRGQQFSDSRTDCGAGAEILGVGLKGVFLVWKQCRGPSACFTFSYFILSHVDSQCFGIVSSGDSFLMQCLFVELWRVFCR</sequence>
<proteinExistence type="predicted"/>
<dbReference type="EMBL" id="JAKZEL010000005">
    <property type="protein sequence ID" value="KAI4543800.1"/>
    <property type="molecule type" value="Genomic_DNA"/>
</dbReference>
<dbReference type="AlphaFoldDB" id="A0AAD4UHI3"/>
<keyword evidence="3" id="KW-1185">Reference proteome</keyword>
<dbReference type="Proteomes" id="UP001214576">
    <property type="component" value="Unassembled WGS sequence"/>
</dbReference>
<evidence type="ECO:0000256" key="1">
    <source>
        <dbReference type="SAM" id="MobiDB-lite"/>
    </source>
</evidence>
<feature type="region of interest" description="Disordered" evidence="1">
    <location>
        <begin position="96"/>
        <end position="123"/>
    </location>
</feature>
<organism evidence="2 3">
    <name type="scientific">Ovis ammon polii</name>
    <dbReference type="NCBI Taxonomy" id="230172"/>
    <lineage>
        <taxon>Eukaryota</taxon>
        <taxon>Metazoa</taxon>
        <taxon>Chordata</taxon>
        <taxon>Craniata</taxon>
        <taxon>Vertebrata</taxon>
        <taxon>Euteleostomi</taxon>
        <taxon>Mammalia</taxon>
        <taxon>Eutheria</taxon>
        <taxon>Laurasiatheria</taxon>
        <taxon>Artiodactyla</taxon>
        <taxon>Ruminantia</taxon>
        <taxon>Pecora</taxon>
        <taxon>Bovidae</taxon>
        <taxon>Caprinae</taxon>
        <taxon>Ovis</taxon>
    </lineage>
</organism>